<dbReference type="InterPro" id="IPR008271">
    <property type="entry name" value="Ser/Thr_kinase_AS"/>
</dbReference>
<dbReference type="Gene3D" id="3.30.200.20">
    <property type="entry name" value="Phosphorylase Kinase, domain 1"/>
    <property type="match status" value="2"/>
</dbReference>
<proteinExistence type="predicted"/>
<organism evidence="3 4">
    <name type="scientific">Wickerhamiella sorbophila</name>
    <dbReference type="NCBI Taxonomy" id="45607"/>
    <lineage>
        <taxon>Eukaryota</taxon>
        <taxon>Fungi</taxon>
        <taxon>Dikarya</taxon>
        <taxon>Ascomycota</taxon>
        <taxon>Saccharomycotina</taxon>
        <taxon>Dipodascomycetes</taxon>
        <taxon>Dipodascales</taxon>
        <taxon>Trichomonascaceae</taxon>
        <taxon>Wickerhamiella</taxon>
    </lineage>
</organism>
<feature type="compositionally biased region" description="Basic and acidic residues" evidence="1">
    <location>
        <begin position="415"/>
        <end position="430"/>
    </location>
</feature>
<dbReference type="PROSITE" id="PS00108">
    <property type="entry name" value="PROTEIN_KINASE_ST"/>
    <property type="match status" value="1"/>
</dbReference>
<name>A0A2T0FC43_9ASCO</name>
<dbReference type="PANTHER" id="PTHR24348:SF68">
    <property type="entry name" value="SERINE_THREONINE-PROTEIN KINASE ATG1C"/>
    <property type="match status" value="1"/>
</dbReference>
<keyword evidence="3" id="KW-0808">Transferase</keyword>
<dbReference type="Gene3D" id="1.10.510.10">
    <property type="entry name" value="Transferase(Phosphotransferase) domain 1"/>
    <property type="match status" value="1"/>
</dbReference>
<dbReference type="GO" id="GO:0005524">
    <property type="term" value="F:ATP binding"/>
    <property type="evidence" value="ECO:0007669"/>
    <property type="project" value="InterPro"/>
</dbReference>
<dbReference type="OrthoDB" id="4062651at2759"/>
<keyword evidence="4" id="KW-1185">Reference proteome</keyword>
<evidence type="ECO:0000313" key="4">
    <source>
        <dbReference type="Proteomes" id="UP000238350"/>
    </source>
</evidence>
<keyword evidence="3" id="KW-0418">Kinase</keyword>
<feature type="domain" description="Protein kinase" evidence="2">
    <location>
        <begin position="9"/>
        <end position="301"/>
    </location>
</feature>
<dbReference type="AlphaFoldDB" id="A0A2T0FC43"/>
<gene>
    <name evidence="3" type="ORF">B9G98_00157</name>
</gene>
<feature type="region of interest" description="Disordered" evidence="1">
    <location>
        <begin position="497"/>
        <end position="522"/>
    </location>
</feature>
<dbReference type="GeneID" id="36513906"/>
<feature type="region of interest" description="Disordered" evidence="1">
    <location>
        <begin position="388"/>
        <end position="430"/>
    </location>
</feature>
<dbReference type="STRING" id="45607.A0A2T0FC43"/>
<evidence type="ECO:0000259" key="2">
    <source>
        <dbReference type="PROSITE" id="PS50011"/>
    </source>
</evidence>
<protein>
    <submittedName>
        <fullName evidence="3">Serine/threonine-protein kinase KSP1</fullName>
    </submittedName>
</protein>
<evidence type="ECO:0000256" key="1">
    <source>
        <dbReference type="SAM" id="MobiDB-lite"/>
    </source>
</evidence>
<reference evidence="3 4" key="1">
    <citation type="submission" date="2017-04" db="EMBL/GenBank/DDBJ databases">
        <title>Genome sequencing of [Candida] sorbophila.</title>
        <authorList>
            <person name="Ahn J.O."/>
        </authorList>
    </citation>
    <scope>NUCLEOTIDE SEQUENCE [LARGE SCALE GENOMIC DNA]</scope>
    <source>
        <strain evidence="3 4">DS02</strain>
    </source>
</reference>
<dbReference type="Pfam" id="PF00069">
    <property type="entry name" value="Pkinase"/>
    <property type="match status" value="1"/>
</dbReference>
<dbReference type="SMART" id="SM00220">
    <property type="entry name" value="S_TKc"/>
    <property type="match status" value="1"/>
</dbReference>
<dbReference type="Proteomes" id="UP000238350">
    <property type="component" value="Unassembled WGS sequence"/>
</dbReference>
<dbReference type="InterPro" id="IPR011009">
    <property type="entry name" value="Kinase-like_dom_sf"/>
</dbReference>
<dbReference type="EMBL" id="NDIQ01000001">
    <property type="protein sequence ID" value="PRT52537.1"/>
    <property type="molecule type" value="Genomic_DNA"/>
</dbReference>
<feature type="compositionally biased region" description="Polar residues" evidence="1">
    <location>
        <begin position="405"/>
        <end position="414"/>
    </location>
</feature>
<dbReference type="GO" id="GO:0010506">
    <property type="term" value="P:regulation of autophagy"/>
    <property type="evidence" value="ECO:0007669"/>
    <property type="project" value="InterPro"/>
</dbReference>
<dbReference type="SUPFAM" id="SSF56112">
    <property type="entry name" value="Protein kinase-like (PK-like)"/>
    <property type="match status" value="1"/>
</dbReference>
<sequence length="522" mass="58569">MPEILNDKYEIITTINKGSYGVVSLVKDISSGEHYAAKCISKHRPDRSRFASLATNRLLSENPSDNLSNCTSNYALSDAQSIIDGRYEIQVHNLIGKHPNIVSLVDHFELDDNLYLILEYCTGGDLYEAIRSGGDIFYPHQRIRDLMNQLIDVVEFCHGLNIYHRDIKPENILISADGLFKLTDWGLATSELNCTEFEVGSRQYMAPECFGTTAESYNAAAADIWALGICLLNVLFERNPFKVANQSDRLFTDFAASRESLFDIFPSMSQDVFAVLRHCLTIDPQNRSLSGMRKALAEVRIWSTEEEFELIASDNEFEPPEVDVMNITTEADRPPLRVPTALGVSLTPIKGKWDLRMQFTPPVSRADFHLQRPSRCVHDRLTAGSILEEDENFLDQESQDDRFDATSSGRTQLTSDDHSLDSESSHEHDDSIFCMDDLSRPLSDISDPSTQGSPALLIEKSLGPTESVAGTNLPVPSTMFDLDFGNEELVPRSWADEDEAFSQHQSLHSFEVTSSRRSDLAF</sequence>
<dbReference type="PANTHER" id="PTHR24348">
    <property type="entry name" value="SERINE/THREONINE-PROTEIN KINASE UNC-51-RELATED"/>
    <property type="match status" value="1"/>
</dbReference>
<dbReference type="GO" id="GO:0004674">
    <property type="term" value="F:protein serine/threonine kinase activity"/>
    <property type="evidence" value="ECO:0007669"/>
    <property type="project" value="InterPro"/>
</dbReference>
<feature type="compositionally biased region" description="Acidic residues" evidence="1">
    <location>
        <begin position="388"/>
        <end position="398"/>
    </location>
</feature>
<comment type="caution">
    <text evidence="3">The sequence shown here is derived from an EMBL/GenBank/DDBJ whole genome shotgun (WGS) entry which is preliminary data.</text>
</comment>
<dbReference type="PROSITE" id="PS50011">
    <property type="entry name" value="PROTEIN_KINASE_DOM"/>
    <property type="match status" value="1"/>
</dbReference>
<dbReference type="InterPro" id="IPR000719">
    <property type="entry name" value="Prot_kinase_dom"/>
</dbReference>
<accession>A0A2T0FC43</accession>
<evidence type="ECO:0000313" key="3">
    <source>
        <dbReference type="EMBL" id="PRT52537.1"/>
    </source>
</evidence>
<dbReference type="GO" id="GO:0005737">
    <property type="term" value="C:cytoplasm"/>
    <property type="evidence" value="ECO:0007669"/>
    <property type="project" value="TreeGrafter"/>
</dbReference>
<feature type="compositionally biased region" description="Polar residues" evidence="1">
    <location>
        <begin position="502"/>
        <end position="513"/>
    </location>
</feature>
<dbReference type="InterPro" id="IPR045269">
    <property type="entry name" value="Atg1-like"/>
</dbReference>
<dbReference type="RefSeq" id="XP_024662483.1">
    <property type="nucleotide sequence ID" value="XM_024806715.1"/>
</dbReference>